<dbReference type="RefSeq" id="WP_263608127.1">
    <property type="nucleotide sequence ID" value="NZ_JAOVQM010000002.1"/>
</dbReference>
<reference evidence="1" key="1">
    <citation type="submission" date="2022-09" db="EMBL/GenBank/DDBJ databases">
        <title>Novel Mycoplasma species identified in domestic and wild animals.</title>
        <authorList>
            <person name="Volokhov D.V."/>
            <person name="Furtak V.A."/>
            <person name="Zagorodnyaya T.A."/>
        </authorList>
    </citation>
    <scope>NUCLEOTIDE SEQUENCE</scope>
    <source>
        <strain evidence="1">Oakley</strain>
    </source>
</reference>
<proteinExistence type="predicted"/>
<dbReference type="Proteomes" id="UP001177160">
    <property type="component" value="Unassembled WGS sequence"/>
</dbReference>
<keyword evidence="2" id="KW-1185">Reference proteome</keyword>
<comment type="caution">
    <text evidence="1">The sequence shown here is derived from an EMBL/GenBank/DDBJ whole genome shotgun (WGS) entry which is preliminary data.</text>
</comment>
<name>A0ABT2Y5F4_9MOLU</name>
<evidence type="ECO:0000313" key="2">
    <source>
        <dbReference type="Proteomes" id="UP001177160"/>
    </source>
</evidence>
<organism evidence="1 2">
    <name type="scientific">Paracholeplasma manati</name>
    <dbReference type="NCBI Taxonomy" id="591373"/>
    <lineage>
        <taxon>Bacteria</taxon>
        <taxon>Bacillati</taxon>
        <taxon>Mycoplasmatota</taxon>
        <taxon>Mollicutes</taxon>
        <taxon>Acholeplasmatales</taxon>
        <taxon>Acholeplasmataceae</taxon>
        <taxon>Paracholeplasma</taxon>
    </lineage>
</organism>
<sequence length="185" mass="21604">MRKLIFLSFIVLVSLNSCFGFYRNTYTYSESYCSLDDFYSVLENDEAIVILDFTLHPGETLDYPATIRFHTDNDVVYEYLYSIKHSGLSYHTTFSLQREESRSSGGQLFKGDDIDEEINHEDLIIRTQLTPAGKFGAPLQFVLNFYFEAKGIGYYGEIRHVNEISENFDKQVFIDYIIELYEQHV</sequence>
<dbReference type="EMBL" id="JAOVQM010000002">
    <property type="protein sequence ID" value="MCV2231974.1"/>
    <property type="molecule type" value="Genomic_DNA"/>
</dbReference>
<evidence type="ECO:0000313" key="1">
    <source>
        <dbReference type="EMBL" id="MCV2231974.1"/>
    </source>
</evidence>
<protein>
    <submittedName>
        <fullName evidence="1">Uncharacterized protein</fullName>
    </submittedName>
</protein>
<accession>A0ABT2Y5F4</accession>
<gene>
    <name evidence="1" type="ORF">N7548_03945</name>
</gene>